<dbReference type="EMBL" id="KU319539">
    <property type="protein sequence ID" value="AML02999.1"/>
    <property type="molecule type" value="Genomic_RNA"/>
</dbReference>
<reference evidence="30 31" key="1">
    <citation type="journal article" date="2016" name="AIDS Res. Hum. Retroviruses">
        <title>Phylogenetic Analysis of Ethiopian HIV-1 Subtype C Near Full-Length Genomes Reveals High Intrasubtype Diversity and a Strong Geographical Cluster.</title>
        <authorList>
            <person name="Amogne W."/>
            <person name="Bontell I."/>
            <person name="Grossmann S."/>
            <person name="Aderaye G."/>
            <person name="Lindquist L."/>
            <person name="Sonnerborg A."/>
            <person name="Neogi U."/>
        </authorList>
    </citation>
    <scope>NUCLEOTIDE SEQUENCE [LARGE SCALE GENOMIC DNA]</scope>
    <source>
        <strain evidence="30">ET136</strain>
    </source>
</reference>
<keyword evidence="22 26" id="KW-0472">Membrane</keyword>
<dbReference type="SUPFAM" id="SSF58069">
    <property type="entry name" value="Virus ectodomain"/>
    <property type="match status" value="1"/>
</dbReference>
<feature type="transmembrane region" description="Helical" evidence="26">
    <location>
        <begin position="684"/>
        <end position="705"/>
    </location>
</feature>
<evidence type="ECO:0000256" key="18">
    <source>
        <dbReference type="ARBA" id="ARBA00022879"/>
    </source>
</evidence>
<organism evidence="30 31">
    <name type="scientific">Human immunodeficiency virus type 1</name>
    <name type="common">HIV-1</name>
    <dbReference type="NCBI Taxonomy" id="11676"/>
    <lineage>
        <taxon>Viruses</taxon>
        <taxon>Riboviria</taxon>
        <taxon>Pararnavirae</taxon>
        <taxon>Artverviricota</taxon>
        <taxon>Revtraviricetes</taxon>
        <taxon>Ortervirales</taxon>
        <taxon>Retroviridae</taxon>
        <taxon>Orthoretrovirinae</taxon>
        <taxon>Lentivirus</taxon>
        <taxon>Lentivirus humimdef1</taxon>
    </lineage>
</organism>
<evidence type="ECO:0000256" key="15">
    <source>
        <dbReference type="ARBA" id="ARBA00022804"/>
    </source>
</evidence>
<keyword evidence="13 26" id="KW-0053">Apoptosis</keyword>
<evidence type="ECO:0000256" key="9">
    <source>
        <dbReference type="ARBA" id="ARBA00022581"/>
    </source>
</evidence>
<dbReference type="GO" id="GO:0020002">
    <property type="term" value="C:host cell plasma membrane"/>
    <property type="evidence" value="ECO:0007669"/>
    <property type="project" value="UniProtKB-SubCell"/>
</dbReference>
<dbReference type="Gene3D" id="2.170.40.20">
    <property type="entry name" value="Human immunodeficiency virus 1, Gp160, envelope glycoprotein"/>
    <property type="match status" value="2"/>
</dbReference>
<dbReference type="Pfam" id="PF00517">
    <property type="entry name" value="GP41"/>
    <property type="match status" value="1"/>
</dbReference>
<dbReference type="InterPro" id="IPR000328">
    <property type="entry name" value="GP41-like"/>
</dbReference>
<feature type="domain" description="Retroviral envelope protein GP41-like" evidence="29">
    <location>
        <begin position="536"/>
        <end position="712"/>
    </location>
</feature>
<dbReference type="Gene3D" id="1.20.5.490">
    <property type="entry name" value="Single helix bin"/>
    <property type="match status" value="1"/>
</dbReference>
<gene>
    <name evidence="30" type="primary">env</name>
</gene>
<evidence type="ECO:0000256" key="5">
    <source>
        <dbReference type="ARBA" id="ARBA00004578"/>
    </source>
</evidence>
<evidence type="ECO:0000256" key="4">
    <source>
        <dbReference type="ARBA" id="ARBA00004563"/>
    </source>
</evidence>
<evidence type="ECO:0000256" key="21">
    <source>
        <dbReference type="ARBA" id="ARBA00023054"/>
    </source>
</evidence>
<feature type="region of interest" description="Disordered" evidence="27">
    <location>
        <begin position="454"/>
        <end position="480"/>
    </location>
</feature>
<evidence type="ECO:0000256" key="1">
    <source>
        <dbReference type="ARBA" id="ARBA00004402"/>
    </source>
</evidence>
<keyword evidence="11 26" id="KW-0165">Cleavage on pair of basic residues</keyword>
<keyword evidence="14" id="KW-0732">Signal</keyword>
<evidence type="ECO:0000256" key="10">
    <source>
        <dbReference type="ARBA" id="ARBA00022595"/>
    </source>
</evidence>
<keyword evidence="8 26" id="KW-1032">Host cell membrane</keyword>
<evidence type="ECO:0000259" key="29">
    <source>
        <dbReference type="Pfam" id="PF00517"/>
    </source>
</evidence>
<dbReference type="Pfam" id="PF00516">
    <property type="entry name" value="GP120"/>
    <property type="match status" value="2"/>
</dbReference>
<evidence type="ECO:0000313" key="31">
    <source>
        <dbReference type="Proteomes" id="UP000153642"/>
    </source>
</evidence>
<feature type="transmembrane region" description="Helical" evidence="26">
    <location>
        <begin position="518"/>
        <end position="541"/>
    </location>
</feature>
<dbReference type="Proteomes" id="UP000153642">
    <property type="component" value="Genome"/>
</dbReference>
<comment type="subcellular location">
    <subcellularLocation>
        <location evidence="3">Host cell membrane</location>
        <topology evidence="3">Peripheral membrane protein</topology>
    </subcellularLocation>
    <subcellularLocation>
        <location evidence="1">Host cell membrane</location>
        <topology evidence="1">Single-pass type I membrane protein</topology>
    </subcellularLocation>
    <subcellularLocation>
        <location evidence="2">Host endosome membrane</location>
        <topology evidence="2">Peripheral membrane protein</topology>
    </subcellularLocation>
    <subcellularLocation>
        <location evidence="5">Host endosome membrane</location>
        <topology evidence="5">Single-pass type I membrane protein</topology>
    </subcellularLocation>
    <subcellularLocation>
        <location evidence="6">Virion membrane</location>
        <topology evidence="6">Peripheral membrane protein</topology>
    </subcellularLocation>
    <subcellularLocation>
        <location evidence="4">Virion membrane</location>
        <topology evidence="4">Single-pass type I membrane protein</topology>
    </subcellularLocation>
</comment>
<keyword evidence="25 26" id="KW-1160">Virus entry into host cell</keyword>
<evidence type="ECO:0000256" key="20">
    <source>
        <dbReference type="ARBA" id="ARBA00023046"/>
    </source>
</evidence>
<dbReference type="GO" id="GO:0039663">
    <property type="term" value="P:membrane fusion involved in viral entry into host cell"/>
    <property type="evidence" value="ECO:0007669"/>
    <property type="project" value="UniProtKB-KW"/>
</dbReference>
<protein>
    <recommendedName>
        <fullName evidence="26">Envelope glycoprotein gp160</fullName>
    </recommendedName>
    <component>
        <recommendedName>
            <fullName evidence="26">Surface protein gp120</fullName>
            <shortName evidence="26">SU</shortName>
        </recommendedName>
        <alternativeName>
            <fullName evidence="26">Glycoprotein 120</fullName>
            <shortName evidence="26">gp120</shortName>
        </alternativeName>
    </component>
    <component>
        <recommendedName>
            <fullName evidence="26">Transmembrane protein gp41</fullName>
            <shortName evidence="26">TM</shortName>
        </recommendedName>
    </component>
</protein>
<comment type="caution">
    <text evidence="26">Lacks conserved residue(s) required for the propagation of feature annotation.</text>
</comment>
<evidence type="ECO:0000256" key="6">
    <source>
        <dbReference type="ARBA" id="ARBA00004650"/>
    </source>
</evidence>
<evidence type="ECO:0000256" key="16">
    <source>
        <dbReference type="ARBA" id="ARBA00022844"/>
    </source>
</evidence>
<evidence type="ECO:0000256" key="22">
    <source>
        <dbReference type="ARBA" id="ARBA00023136"/>
    </source>
</evidence>
<keyword evidence="20 26" id="KW-1039">Host endosome</keyword>
<comment type="subunit">
    <text evidence="26">The mature envelope protein (Env) consists of a homotrimer of non-covalently associated gp120-gp41 heterodimers. The resulting complex protrudes from the virus surface as a spike.</text>
</comment>
<dbReference type="GO" id="GO:0055036">
    <property type="term" value="C:virion membrane"/>
    <property type="evidence" value="ECO:0007669"/>
    <property type="project" value="UniProtKB-SubCell"/>
</dbReference>
<name>A0A140ECV8_HV1</name>
<evidence type="ECO:0000256" key="24">
    <source>
        <dbReference type="ARBA" id="ARBA00023180"/>
    </source>
</evidence>
<keyword evidence="15 26" id="KW-1161">Viral attachment to host cell</keyword>
<evidence type="ECO:0000256" key="12">
    <source>
        <dbReference type="ARBA" id="ARBA00022692"/>
    </source>
</evidence>
<keyword evidence="24" id="KW-0325">Glycoprotein</keyword>
<feature type="domain" description="Human immunodeficiency virus 1 envelope glycoprotein Gp120" evidence="28">
    <location>
        <begin position="35"/>
        <end position="141"/>
    </location>
</feature>
<evidence type="ECO:0000256" key="27">
    <source>
        <dbReference type="SAM" id="MobiDB-lite"/>
    </source>
</evidence>
<dbReference type="Gene3D" id="1.10.287.210">
    <property type="match status" value="1"/>
</dbReference>
<accession>A0A140ECV8</accession>
<keyword evidence="19 26" id="KW-1133">Transmembrane helix</keyword>
<evidence type="ECO:0000256" key="19">
    <source>
        <dbReference type="ARBA" id="ARBA00022989"/>
    </source>
</evidence>
<feature type="compositionally biased region" description="Low complexity" evidence="27">
    <location>
        <begin position="454"/>
        <end position="471"/>
    </location>
</feature>
<evidence type="ECO:0000256" key="14">
    <source>
        <dbReference type="ARBA" id="ARBA00022729"/>
    </source>
</evidence>
<dbReference type="GO" id="GO:0019031">
    <property type="term" value="C:viral envelope"/>
    <property type="evidence" value="ECO:0007669"/>
    <property type="project" value="UniProtKB-KW"/>
</dbReference>
<keyword evidence="18 26" id="KW-0261">Viral envelope protein</keyword>
<evidence type="ECO:0000256" key="23">
    <source>
        <dbReference type="ARBA" id="ARBA00023157"/>
    </source>
</evidence>
<evidence type="ECO:0000256" key="8">
    <source>
        <dbReference type="ARBA" id="ARBA00022511"/>
    </source>
</evidence>
<evidence type="ECO:0000256" key="25">
    <source>
        <dbReference type="ARBA" id="ARBA00023296"/>
    </source>
</evidence>
<keyword evidence="21" id="KW-0175">Coiled coil</keyword>
<dbReference type="InterPro" id="IPR036377">
    <property type="entry name" value="Gp120_core_sf"/>
</dbReference>
<evidence type="ECO:0000259" key="28">
    <source>
        <dbReference type="Pfam" id="PF00516"/>
    </source>
</evidence>
<evidence type="ECO:0000256" key="3">
    <source>
        <dbReference type="ARBA" id="ARBA00004505"/>
    </source>
</evidence>
<evidence type="ECO:0000256" key="7">
    <source>
        <dbReference type="ARBA" id="ARBA00022506"/>
    </source>
</evidence>
<keyword evidence="7 26" id="KW-1168">Fusion of virus membrane with host membrane</keyword>
<evidence type="ECO:0000256" key="26">
    <source>
        <dbReference type="RuleBase" id="RU363095"/>
    </source>
</evidence>
<keyword evidence="12 26" id="KW-0812">Transmembrane</keyword>
<keyword evidence="9 26" id="KW-0945">Host-virus interaction</keyword>
<evidence type="ECO:0000256" key="11">
    <source>
        <dbReference type="ARBA" id="ARBA00022685"/>
    </source>
</evidence>
<feature type="domain" description="Human immunodeficiency virus 1 envelope glycoprotein Gp120" evidence="28">
    <location>
        <begin position="150"/>
        <end position="517"/>
    </location>
</feature>
<dbReference type="InterPro" id="IPR000777">
    <property type="entry name" value="HIV1_Gp120"/>
</dbReference>
<dbReference type="CDD" id="cd09909">
    <property type="entry name" value="HIV-1-like_HR1-HR2"/>
    <property type="match status" value="1"/>
</dbReference>
<keyword evidence="23" id="KW-1015">Disulfide bond</keyword>
<comment type="domain">
    <text evidence="26">The 17 amino acids long immunosuppressive region is present in many retroviral envelope proteins. Synthetic peptides derived from this relatively conserved sequence inhibit immune function in vitro and in vivo.</text>
</comment>
<dbReference type="GO" id="GO:0005198">
    <property type="term" value="F:structural molecule activity"/>
    <property type="evidence" value="ECO:0007669"/>
    <property type="project" value="InterPro"/>
</dbReference>
<dbReference type="FunFam" id="1.10.287.210:FF:000001">
    <property type="entry name" value="Envelope glycoprotein gp160"/>
    <property type="match status" value="1"/>
</dbReference>
<keyword evidence="10 26" id="KW-1162">Viral penetration into host cytoplasm</keyword>
<keyword evidence="17 26" id="KW-1043">Host membrane</keyword>
<keyword evidence="16 26" id="KW-0946">Virion</keyword>
<evidence type="ECO:0000313" key="30">
    <source>
        <dbReference type="EMBL" id="AML02999.1"/>
    </source>
</evidence>
<evidence type="ECO:0000256" key="17">
    <source>
        <dbReference type="ARBA" id="ARBA00022870"/>
    </source>
</evidence>
<evidence type="ECO:0000256" key="13">
    <source>
        <dbReference type="ARBA" id="ARBA00022703"/>
    </source>
</evidence>
<organismHost>
    <name type="scientific">Homo sapiens</name>
    <name type="common">Human</name>
    <dbReference type="NCBI Taxonomy" id="9606"/>
</organismHost>
<dbReference type="SUPFAM" id="SSF56502">
    <property type="entry name" value="gp120 core"/>
    <property type="match status" value="1"/>
</dbReference>
<sequence>MVMMRTKRHCYQWWIGRIMKLRMNMIDNIIRNVLFTIYYGGPDWKETKTTLFFLTNAKTYKREVHNVWATHACGPDTPNAPEIILVHGAQNFTLRKIDMVEQTPDDILSLCDEILKSCVKMTPVCVTLNCSNATANTTANRNIGRSVEHYCYFNNTTRIHGVMIGMQEYCKFVCLVDMMPIDNGTTRYRLISCRSSVSKQTCLMVSFAPIPIHYCAPAGFAIIKCNDKTFNGVGPCNNVSTVQCTHGIKPVVSTQLLLNGSLAEEGIVIRSENLKDNAKIIIVHLKNPVKIVCTRPSNNTRRNIGIGPGQTFFAPGTIIGDIRRAYCTIRKRKWNNTLQEVTKELLKLFRNSSTIKFAPSSGGDLEITTHSFNCRGEFFYCNTSKLFNGTYNKNNTNRTNTNSTSTITLQCRIKQIINMWQGVGQAMSAPPIQGNITCESNITGLLLTRDGGTTNNNETNNNTEANNNTETFRPGGGDMRDNWRNGGELYKYKVVEVNPLGIARTEAKRRVVQREKRAVGIGAVLLGFLGAAGSTMGAASVTLTVQARQLLFGIVQQQSNLLKAIEAQQHMLQLTVWGIKQLQARVLAIERYLKDQQLLGIWGCSGKLICTTAVPWNSSWSNKSKDDIWHNMTWMEWDREISNYTGTIYRLLEESQTQQEKNEKDLLELDSWEYLWNWFYFSNWLRYIMLFIMIIGGLIGLRIIFAEISITNKIMQGYSTISLQTLIPTPRGPDGIVRVEEEDGDQDRSSWMRLVNGILALAWDDILSMCLFIYHRLRDVILVIARTVEVLGRRSREALKYLGSLVQYWALELKKSAISIIDALAITVAEGTDRIIEVVQRFCRTILNIPRRIRQGFEAALQ</sequence>
<dbReference type="GO" id="GO:0019062">
    <property type="term" value="P:virion attachment to host cell"/>
    <property type="evidence" value="ECO:0007669"/>
    <property type="project" value="UniProtKB-UniRule"/>
</dbReference>
<evidence type="ECO:0000256" key="2">
    <source>
        <dbReference type="ARBA" id="ARBA00004433"/>
    </source>
</evidence>
<proteinExistence type="predicted"/>
<dbReference type="GO" id="GO:0046718">
    <property type="term" value="P:symbiont entry into host cell"/>
    <property type="evidence" value="ECO:0007669"/>
    <property type="project" value="UniProtKB-KW"/>
</dbReference>
<dbReference type="GO" id="GO:0044175">
    <property type="term" value="C:host cell endosome membrane"/>
    <property type="evidence" value="ECO:0007669"/>
    <property type="project" value="UniProtKB-SubCell"/>
</dbReference>